<gene>
    <name evidence="1" type="ORF">MB818_21695</name>
</gene>
<sequence length="289" mass="31566">MPELTLAERLTLTTTRISAFRERAQVGFGTGFFFNFKVSDEQLVPAIITNKHVVDGCDQITVVCHTANGSEPSGKFIPCHLDARPGAILAHPDADVDLCAIPFGPILKQAEANGTPLYYTGLDFGIVPKDDDWQYFDALEEVIMIGCPRGIFDDFNNLPITRRGNTASSLTKLYGGKQEFMVDMACFPGSSGSPIFVYDRNGYLDRKTNKYNIGASRVQFVGILYGGPLITNDGKIVLQQYPKVEVSAMMHLGNAIRSSQLHGIEEQVLARFSAGAPKGEDVGEVSFDT</sequence>
<dbReference type="InterPro" id="IPR009003">
    <property type="entry name" value="Peptidase_S1_PA"/>
</dbReference>
<dbReference type="GO" id="GO:0008233">
    <property type="term" value="F:peptidase activity"/>
    <property type="evidence" value="ECO:0007669"/>
    <property type="project" value="UniProtKB-KW"/>
</dbReference>
<dbReference type="Pfam" id="PF13365">
    <property type="entry name" value="Trypsin_2"/>
    <property type="match status" value="1"/>
</dbReference>
<evidence type="ECO:0000313" key="1">
    <source>
        <dbReference type="EMBL" id="MCG6560821.1"/>
    </source>
</evidence>
<name>A0ABS9P2W4_9RHOB</name>
<evidence type="ECO:0000313" key="2">
    <source>
        <dbReference type="Proteomes" id="UP001165279"/>
    </source>
</evidence>
<dbReference type="Proteomes" id="UP001165279">
    <property type="component" value="Unassembled WGS sequence"/>
</dbReference>
<dbReference type="RefSeq" id="WP_238906500.1">
    <property type="nucleotide sequence ID" value="NZ_JAKOEM010000052.1"/>
</dbReference>
<organism evidence="1 2">
    <name type="scientific">Ruegeria alba</name>
    <dbReference type="NCBI Taxonomy" id="2916756"/>
    <lineage>
        <taxon>Bacteria</taxon>
        <taxon>Pseudomonadati</taxon>
        <taxon>Pseudomonadota</taxon>
        <taxon>Alphaproteobacteria</taxon>
        <taxon>Rhodobacterales</taxon>
        <taxon>Roseobacteraceae</taxon>
        <taxon>Ruegeria</taxon>
    </lineage>
</organism>
<keyword evidence="2" id="KW-1185">Reference proteome</keyword>
<proteinExistence type="predicted"/>
<dbReference type="EMBL" id="JAKOEM010000052">
    <property type="protein sequence ID" value="MCG6560821.1"/>
    <property type="molecule type" value="Genomic_DNA"/>
</dbReference>
<reference evidence="1" key="1">
    <citation type="submission" date="2022-02" db="EMBL/GenBank/DDBJ databases">
        <title>The genome sequence of Ruegeria sp. 1NDH52C.</title>
        <authorList>
            <person name="Du J."/>
        </authorList>
    </citation>
    <scope>NUCLEOTIDE SEQUENCE</scope>
    <source>
        <strain evidence="1">1NDH52C</strain>
    </source>
</reference>
<comment type="caution">
    <text evidence="1">The sequence shown here is derived from an EMBL/GenBank/DDBJ whole genome shotgun (WGS) entry which is preliminary data.</text>
</comment>
<dbReference type="SUPFAM" id="SSF50494">
    <property type="entry name" value="Trypsin-like serine proteases"/>
    <property type="match status" value="1"/>
</dbReference>
<accession>A0ABS9P2W4</accession>
<protein>
    <submittedName>
        <fullName evidence="1">Serine protease</fullName>
    </submittedName>
</protein>
<dbReference type="GO" id="GO:0006508">
    <property type="term" value="P:proteolysis"/>
    <property type="evidence" value="ECO:0007669"/>
    <property type="project" value="UniProtKB-KW"/>
</dbReference>
<keyword evidence="1" id="KW-0645">Protease</keyword>
<dbReference type="Gene3D" id="2.40.10.120">
    <property type="match status" value="1"/>
</dbReference>
<keyword evidence="1" id="KW-0378">Hydrolase</keyword>